<dbReference type="Pfam" id="PF00390">
    <property type="entry name" value="malic"/>
    <property type="match status" value="1"/>
</dbReference>
<dbReference type="SUPFAM" id="SSF53223">
    <property type="entry name" value="Aminoacid dehydrogenase-like, N-terminal domain"/>
    <property type="match status" value="1"/>
</dbReference>
<dbReference type="SUPFAM" id="SSF51735">
    <property type="entry name" value="NAD(P)-binding Rossmann-fold domains"/>
    <property type="match status" value="1"/>
</dbReference>
<dbReference type="PIRSF" id="PIRSF000106">
    <property type="entry name" value="ME"/>
    <property type="match status" value="1"/>
</dbReference>
<gene>
    <name evidence="6" type="ORF">HKI87_12g71260</name>
</gene>
<comment type="cofactor">
    <cofactor evidence="3">
        <name>Mg(2+)</name>
        <dbReference type="ChEBI" id="CHEBI:18420"/>
    </cofactor>
    <cofactor evidence="3">
        <name>Mn(2+)</name>
        <dbReference type="ChEBI" id="CHEBI:29035"/>
    </cofactor>
    <text evidence="3">Divalent metal cations. Prefers magnesium or manganese.</text>
</comment>
<dbReference type="Gene3D" id="3.40.50.720">
    <property type="entry name" value="NAD(P)-binding Rossmann-like Domain"/>
    <property type="match status" value="1"/>
</dbReference>
<feature type="domain" description="Malic enzyme NAD-binding" evidence="4">
    <location>
        <begin position="326"/>
        <end position="585"/>
    </location>
</feature>
<dbReference type="GO" id="GO:0051287">
    <property type="term" value="F:NAD binding"/>
    <property type="evidence" value="ECO:0007669"/>
    <property type="project" value="InterPro"/>
</dbReference>
<dbReference type="InterPro" id="IPR037062">
    <property type="entry name" value="Malic_N_dom_sf"/>
</dbReference>
<dbReference type="InterPro" id="IPR012302">
    <property type="entry name" value="Malic_NAD-bd"/>
</dbReference>
<name>A0AAX4PIA6_9CHLO</name>
<feature type="domain" description="Malic enzyme N-terminal" evidence="5">
    <location>
        <begin position="134"/>
        <end position="316"/>
    </location>
</feature>
<proteinExistence type="inferred from homology"/>
<evidence type="ECO:0000256" key="3">
    <source>
        <dbReference type="PIRSR" id="PIRSR000106-3"/>
    </source>
</evidence>
<dbReference type="SMART" id="SM01274">
    <property type="entry name" value="malic"/>
    <property type="match status" value="1"/>
</dbReference>
<sequence>MAWLGPYLRQAAAGTTFASRCAAGQRCSQDLAACATLGRTFASQGDGSSHDDEDLEPIHQVPWVRSVMTGNELIRNTRYNKGMAFTKEERARLHLQGLLPSAVLSQELQVERAMINIRSMESDLQRYTYLTSLQERNEKLFYRVLVDHIEELAPIIHVPTVGLACQKYGIMFRSLQRGLWISLADKGNIGRILRNWPETRVDLVVLTDGERVLGFGDLGVHGMGVCVSKIAMYTACGGLHPHRCLPICIDVGTNNKELLDSPFYVGYHHTRIRGEDYNELIEETIREIHGRFGHKTFIQFEDFSFENSARFLREYRAEAPVYDDDIQGTAVVSLASLISSMRITGKKPEEHKFLFVGGDGDETGLHIADLLVEFMTKETGMSVTQVRKQIWFMDEEGLVVRFRAEDLEDRKIPYAHEHDECSDLSQAIDLIKPTAIVGTPTCNDSKGLFTKPILNKVAEYNDRPIILALSTPYPECTADEAYSYTNGKGIYIGGGYRNCSSVLLPNGKPYKPSVSTSAYVFPGLALGQTYSGATKIHQDMILASAKVLANLVSDEDIAQGAVLPPFGNIRGISCKIAKKVAAIAYDLGLATRLPRPVNLHREIKEHQFRPYYTKYCK</sequence>
<dbReference type="NCBIfam" id="NF010052">
    <property type="entry name" value="PRK13529.1"/>
    <property type="match status" value="1"/>
</dbReference>
<dbReference type="InterPro" id="IPR036291">
    <property type="entry name" value="NAD(P)-bd_dom_sf"/>
</dbReference>
<dbReference type="AlphaFoldDB" id="A0AAX4PIA6"/>
<dbReference type="PANTHER" id="PTHR23406">
    <property type="entry name" value="MALIC ENZYME-RELATED"/>
    <property type="match status" value="1"/>
</dbReference>
<dbReference type="SMART" id="SM00919">
    <property type="entry name" value="Malic_M"/>
    <property type="match status" value="1"/>
</dbReference>
<comment type="similarity">
    <text evidence="1">Belongs to the malic enzymes family.</text>
</comment>
<evidence type="ECO:0000313" key="6">
    <source>
        <dbReference type="EMBL" id="WZN65566.1"/>
    </source>
</evidence>
<dbReference type="Proteomes" id="UP001472866">
    <property type="component" value="Chromosome 12"/>
</dbReference>
<evidence type="ECO:0000256" key="1">
    <source>
        <dbReference type="ARBA" id="ARBA00008785"/>
    </source>
</evidence>
<dbReference type="EMBL" id="CP151512">
    <property type="protein sequence ID" value="WZN65566.1"/>
    <property type="molecule type" value="Genomic_DNA"/>
</dbReference>
<protein>
    <submittedName>
        <fullName evidence="6">NAD-dependent malic oxidoreductase</fullName>
    </submittedName>
</protein>
<dbReference type="GO" id="GO:0004473">
    <property type="term" value="F:malate dehydrogenase (decarboxylating) (NADP+) activity"/>
    <property type="evidence" value="ECO:0007669"/>
    <property type="project" value="TreeGrafter"/>
</dbReference>
<dbReference type="Gene3D" id="3.40.50.10380">
    <property type="entry name" value="Malic enzyme, N-terminal domain"/>
    <property type="match status" value="1"/>
</dbReference>
<dbReference type="InterPro" id="IPR012301">
    <property type="entry name" value="Malic_N_dom"/>
</dbReference>
<feature type="binding site" evidence="3">
    <location>
        <position position="325"/>
    </location>
    <ligand>
        <name>a divalent metal cation</name>
        <dbReference type="ChEBI" id="CHEBI:60240"/>
    </ligand>
</feature>
<accession>A0AAX4PIA6</accession>
<evidence type="ECO:0000256" key="2">
    <source>
        <dbReference type="PIRSR" id="PIRSR000106-2"/>
    </source>
</evidence>
<dbReference type="PANTHER" id="PTHR23406:SF90">
    <property type="entry name" value="MALIC ENZYME-RELATED"/>
    <property type="match status" value="1"/>
</dbReference>
<reference evidence="6 7" key="1">
    <citation type="submission" date="2024-03" db="EMBL/GenBank/DDBJ databases">
        <title>Complete genome sequence of the green alga Chloropicon roscoffensis RCC1871.</title>
        <authorList>
            <person name="Lemieux C."/>
            <person name="Pombert J.-F."/>
            <person name="Otis C."/>
            <person name="Turmel M."/>
        </authorList>
    </citation>
    <scope>NUCLEOTIDE SEQUENCE [LARGE SCALE GENOMIC DNA]</scope>
    <source>
        <strain evidence="6 7">RCC1871</strain>
    </source>
</reference>
<feature type="binding site" evidence="2">
    <location>
        <position position="211"/>
    </location>
    <ligand>
        <name>(S)-malate</name>
        <dbReference type="ChEBI" id="CHEBI:15589"/>
    </ligand>
</feature>
<dbReference type="PRINTS" id="PR00072">
    <property type="entry name" value="MALOXRDTASE"/>
</dbReference>
<organism evidence="6 7">
    <name type="scientific">Chloropicon roscoffensis</name>
    <dbReference type="NCBI Taxonomy" id="1461544"/>
    <lineage>
        <taxon>Eukaryota</taxon>
        <taxon>Viridiplantae</taxon>
        <taxon>Chlorophyta</taxon>
        <taxon>Chloropicophyceae</taxon>
        <taxon>Chloropicales</taxon>
        <taxon>Chloropicaceae</taxon>
        <taxon>Chloropicon</taxon>
    </lineage>
</organism>
<keyword evidence="7" id="KW-1185">Reference proteome</keyword>
<dbReference type="GO" id="GO:0006108">
    <property type="term" value="P:malate metabolic process"/>
    <property type="evidence" value="ECO:0007669"/>
    <property type="project" value="TreeGrafter"/>
</dbReference>
<feature type="binding site" evidence="3">
    <location>
        <position position="302"/>
    </location>
    <ligand>
        <name>a divalent metal cation</name>
        <dbReference type="ChEBI" id="CHEBI:60240"/>
    </ligand>
</feature>
<dbReference type="InterPro" id="IPR046346">
    <property type="entry name" value="Aminoacid_DH-like_N_sf"/>
</dbReference>
<evidence type="ECO:0000259" key="4">
    <source>
        <dbReference type="SMART" id="SM00919"/>
    </source>
</evidence>
<dbReference type="GO" id="GO:0009507">
    <property type="term" value="C:chloroplast"/>
    <property type="evidence" value="ECO:0007669"/>
    <property type="project" value="TreeGrafter"/>
</dbReference>
<feature type="binding site" evidence="3">
    <location>
        <position position="301"/>
    </location>
    <ligand>
        <name>a divalent metal cation</name>
        <dbReference type="ChEBI" id="CHEBI:60240"/>
    </ligand>
</feature>
<dbReference type="GO" id="GO:0046872">
    <property type="term" value="F:metal ion binding"/>
    <property type="evidence" value="ECO:0007669"/>
    <property type="project" value="UniProtKB-KW"/>
</dbReference>
<dbReference type="InterPro" id="IPR001891">
    <property type="entry name" value="Malic_OxRdtase"/>
</dbReference>
<dbReference type="Pfam" id="PF03949">
    <property type="entry name" value="Malic_M"/>
    <property type="match status" value="1"/>
</dbReference>
<evidence type="ECO:0000313" key="7">
    <source>
        <dbReference type="Proteomes" id="UP001472866"/>
    </source>
</evidence>
<evidence type="ECO:0000259" key="5">
    <source>
        <dbReference type="SMART" id="SM01274"/>
    </source>
</evidence>
<keyword evidence="3" id="KW-0479">Metal-binding</keyword>